<dbReference type="SUPFAM" id="SSF81342">
    <property type="entry name" value="Transmembrane di-heme cytochromes"/>
    <property type="match status" value="1"/>
</dbReference>
<feature type="transmembrane region" description="Helical" evidence="13">
    <location>
        <begin position="93"/>
        <end position="121"/>
    </location>
</feature>
<dbReference type="GO" id="GO:0022904">
    <property type="term" value="P:respiratory electron transport chain"/>
    <property type="evidence" value="ECO:0007669"/>
    <property type="project" value="InterPro"/>
</dbReference>
<feature type="transmembrane region" description="Helical" evidence="13">
    <location>
        <begin position="50"/>
        <end position="72"/>
    </location>
</feature>
<evidence type="ECO:0000256" key="4">
    <source>
        <dbReference type="ARBA" id="ARBA00022475"/>
    </source>
</evidence>
<keyword evidence="3" id="KW-0813">Transport</keyword>
<evidence type="ECO:0000256" key="5">
    <source>
        <dbReference type="ARBA" id="ARBA00022617"/>
    </source>
</evidence>
<proteinExistence type="inferred from homology"/>
<evidence type="ECO:0000256" key="2">
    <source>
        <dbReference type="ARBA" id="ARBA00004651"/>
    </source>
</evidence>
<keyword evidence="5" id="KW-0349">Heme</keyword>
<gene>
    <name evidence="15" type="ORF">ABS361_08090</name>
</gene>
<name>A0AAU7XGR6_9HYPH</name>
<dbReference type="GO" id="GO:0009055">
    <property type="term" value="F:electron transfer activity"/>
    <property type="evidence" value="ECO:0007669"/>
    <property type="project" value="InterPro"/>
</dbReference>
<feature type="transmembrane region" description="Helical" evidence="13">
    <location>
        <begin position="12"/>
        <end position="30"/>
    </location>
</feature>
<keyword evidence="6 13" id="KW-0812">Transmembrane</keyword>
<keyword evidence="10" id="KW-0408">Iron</keyword>
<keyword evidence="8" id="KW-0249">Electron transport</keyword>
<sequence>MSLKSSPDRYGIVAVTVHWLAAGLIVALLFSGFRAAGLHDAAAKAMVLRIHFMAAVLVLSLTAFRIGWWLLWDDKPSPPPGSTRLQAFLAAAVHGLLYVVVLGMIASGVGMVGVSGAIAILTTDVTVLPDFWRYPPRIPHGLGASLMLGLLGLHVAAALYHHFVRRDGALGRMWLSR</sequence>
<dbReference type="PANTHER" id="PTHR30529">
    <property type="entry name" value="CYTOCHROME B561"/>
    <property type="match status" value="1"/>
</dbReference>
<evidence type="ECO:0000313" key="15">
    <source>
        <dbReference type="EMBL" id="XBY46177.1"/>
    </source>
</evidence>
<organism evidence="15">
    <name type="scientific">Methyloraptor flagellatus</name>
    <dbReference type="NCBI Taxonomy" id="3162530"/>
    <lineage>
        <taxon>Bacteria</taxon>
        <taxon>Pseudomonadati</taxon>
        <taxon>Pseudomonadota</taxon>
        <taxon>Alphaproteobacteria</taxon>
        <taxon>Hyphomicrobiales</taxon>
        <taxon>Ancalomicrobiaceae</taxon>
        <taxon>Methyloraptor</taxon>
    </lineage>
</organism>
<feature type="transmembrane region" description="Helical" evidence="13">
    <location>
        <begin position="141"/>
        <end position="163"/>
    </location>
</feature>
<keyword evidence="4" id="KW-1003">Cell membrane</keyword>
<dbReference type="InterPro" id="IPR052168">
    <property type="entry name" value="Cytochrome_b561_oxidase"/>
</dbReference>
<accession>A0AAU7XGR6</accession>
<evidence type="ECO:0000256" key="3">
    <source>
        <dbReference type="ARBA" id="ARBA00022448"/>
    </source>
</evidence>
<evidence type="ECO:0000256" key="6">
    <source>
        <dbReference type="ARBA" id="ARBA00022692"/>
    </source>
</evidence>
<evidence type="ECO:0000256" key="9">
    <source>
        <dbReference type="ARBA" id="ARBA00022989"/>
    </source>
</evidence>
<comment type="similarity">
    <text evidence="12">Belongs to the cytochrome b561 family.</text>
</comment>
<evidence type="ECO:0000256" key="8">
    <source>
        <dbReference type="ARBA" id="ARBA00022982"/>
    </source>
</evidence>
<evidence type="ECO:0000256" key="13">
    <source>
        <dbReference type="SAM" id="Phobius"/>
    </source>
</evidence>
<dbReference type="GO" id="GO:0046872">
    <property type="term" value="F:metal ion binding"/>
    <property type="evidence" value="ECO:0007669"/>
    <property type="project" value="UniProtKB-KW"/>
</dbReference>
<comment type="cofactor">
    <cofactor evidence="1">
        <name>heme b</name>
        <dbReference type="ChEBI" id="CHEBI:60344"/>
    </cofactor>
</comment>
<evidence type="ECO:0000256" key="7">
    <source>
        <dbReference type="ARBA" id="ARBA00022723"/>
    </source>
</evidence>
<dbReference type="RefSeq" id="WP_407051274.1">
    <property type="nucleotide sequence ID" value="NZ_CP158568.1"/>
</dbReference>
<dbReference type="InterPro" id="IPR011577">
    <property type="entry name" value="Cyt_b561_bac/Ni-Hgenase"/>
</dbReference>
<dbReference type="InterPro" id="IPR016174">
    <property type="entry name" value="Di-haem_cyt_TM"/>
</dbReference>
<evidence type="ECO:0000256" key="11">
    <source>
        <dbReference type="ARBA" id="ARBA00023136"/>
    </source>
</evidence>
<protein>
    <submittedName>
        <fullName evidence="15">Cytochrome b/b6 domain-containing protein</fullName>
    </submittedName>
</protein>
<evidence type="ECO:0000256" key="10">
    <source>
        <dbReference type="ARBA" id="ARBA00023004"/>
    </source>
</evidence>
<evidence type="ECO:0000256" key="1">
    <source>
        <dbReference type="ARBA" id="ARBA00001970"/>
    </source>
</evidence>
<dbReference type="AlphaFoldDB" id="A0AAU7XGR6"/>
<dbReference type="GO" id="GO:0005886">
    <property type="term" value="C:plasma membrane"/>
    <property type="evidence" value="ECO:0007669"/>
    <property type="project" value="UniProtKB-SubCell"/>
</dbReference>
<evidence type="ECO:0000259" key="14">
    <source>
        <dbReference type="Pfam" id="PF01292"/>
    </source>
</evidence>
<dbReference type="PANTHER" id="PTHR30529:SF1">
    <property type="entry name" value="CYTOCHROME B561 HOMOLOG 2"/>
    <property type="match status" value="1"/>
</dbReference>
<keyword evidence="9 13" id="KW-1133">Transmembrane helix</keyword>
<comment type="subcellular location">
    <subcellularLocation>
        <location evidence="2">Cell membrane</location>
        <topology evidence="2">Multi-pass membrane protein</topology>
    </subcellularLocation>
</comment>
<dbReference type="Pfam" id="PF01292">
    <property type="entry name" value="Ni_hydr_CYTB"/>
    <property type="match status" value="1"/>
</dbReference>
<keyword evidence="7" id="KW-0479">Metal-binding</keyword>
<evidence type="ECO:0000256" key="12">
    <source>
        <dbReference type="ARBA" id="ARBA00037975"/>
    </source>
</evidence>
<dbReference type="EMBL" id="CP158568">
    <property type="protein sequence ID" value="XBY46177.1"/>
    <property type="molecule type" value="Genomic_DNA"/>
</dbReference>
<dbReference type="GO" id="GO:0020037">
    <property type="term" value="F:heme binding"/>
    <property type="evidence" value="ECO:0007669"/>
    <property type="project" value="TreeGrafter"/>
</dbReference>
<dbReference type="KEGG" id="mflg:ABS361_08090"/>
<feature type="domain" description="Cytochrome b561 bacterial/Ni-hydrogenase" evidence="14">
    <location>
        <begin position="9"/>
        <end position="174"/>
    </location>
</feature>
<keyword evidence="11 13" id="KW-0472">Membrane</keyword>
<reference evidence="15" key="1">
    <citation type="submission" date="2024-06" db="EMBL/GenBank/DDBJ databases">
        <title>Methylostella associata gen. nov., sp. nov., a novel Ancalomicrobiaceae-affiliated facultatively methylotrophic bacteria that feed on methanotrophs of the genus Methylococcus.</title>
        <authorList>
            <person name="Saltykova V."/>
            <person name="Danilova O.V."/>
            <person name="Oshkin I.Y."/>
            <person name="Belova S.E."/>
            <person name="Pimenov N.V."/>
            <person name="Dedysh S.N."/>
        </authorList>
    </citation>
    <scope>NUCLEOTIDE SEQUENCE</scope>
    <source>
        <strain evidence="15">S20</strain>
    </source>
</reference>